<dbReference type="GO" id="GO:0009279">
    <property type="term" value="C:cell outer membrane"/>
    <property type="evidence" value="ECO:0007669"/>
    <property type="project" value="UniProtKB-SubCell"/>
</dbReference>
<evidence type="ECO:0000256" key="6">
    <source>
        <dbReference type="ARBA" id="ARBA00023136"/>
    </source>
</evidence>
<evidence type="ECO:0000256" key="4">
    <source>
        <dbReference type="ARBA" id="ARBA00022692"/>
    </source>
</evidence>
<comment type="similarity">
    <text evidence="2">Belongs to the OmpP1/FadL family.</text>
</comment>
<name>A0A7C5EPM9_9BACT</name>
<keyword evidence="7" id="KW-0998">Cell outer membrane</keyword>
<evidence type="ECO:0000256" key="2">
    <source>
        <dbReference type="ARBA" id="ARBA00008163"/>
    </source>
</evidence>
<dbReference type="Gene3D" id="2.40.160.60">
    <property type="entry name" value="Outer membrane protein transport protein (OMPP1/FadL/TodX)"/>
    <property type="match status" value="1"/>
</dbReference>
<dbReference type="PANTHER" id="PTHR35093:SF8">
    <property type="entry name" value="OUTER MEMBRANE PROTEIN NMB0088-RELATED"/>
    <property type="match status" value="1"/>
</dbReference>
<dbReference type="GO" id="GO:0015483">
    <property type="term" value="F:long-chain fatty acid transporting porin activity"/>
    <property type="evidence" value="ECO:0007669"/>
    <property type="project" value="TreeGrafter"/>
</dbReference>
<dbReference type="PANTHER" id="PTHR35093">
    <property type="entry name" value="OUTER MEMBRANE PROTEIN NMB0088-RELATED"/>
    <property type="match status" value="1"/>
</dbReference>
<evidence type="ECO:0008006" key="10">
    <source>
        <dbReference type="Google" id="ProtNLM"/>
    </source>
</evidence>
<gene>
    <name evidence="9" type="ORF">ENW48_06140</name>
</gene>
<evidence type="ECO:0000256" key="8">
    <source>
        <dbReference type="SAM" id="Phobius"/>
    </source>
</evidence>
<sequence>MPSGDPPVNRINAHQAVWLLLFYLGLKSRFRLFLFKGGLLLGLACVVLACLPDRARGAGFALVQQGTAAMAQGNAFVAEAHDPSAIYYNPAGLNQLTRPEFYTCTVINYPNREFFGTGDYWSETSPRFYDSGAFYLAVPFNPRVAVGLGFFAPFGLGSNWPAAWQGRYITTYSRLKTYNLNPVISVKLLDNLSLAGGVNFLWSDVRLRKRVPFLPGQDGESDLVGTGHGLGGNFGLLWEPLTGIKFGLSYRSQIFVLHRGHLHLNLPVTVPGVPRVTDGTAKLTYPQSLTFGVSVSRLAPFTFNVDITWTGWSSYDRLAIRLEQPVPVNGVPATQIVTEKNWHDAWAFRFGVGYQLKENLKLRAGYTLDLTPVPSSTLEPQVPDANRHILAVGGEMKVWRLTLGLAYNFILFEDRKKDNRYAINGVPLPPAFQVNGRYRSHVHSLGLSSSIRF</sequence>
<reference evidence="9" key="1">
    <citation type="journal article" date="2020" name="mSystems">
        <title>Genome- and Community-Level Interaction Insights into Carbon Utilization and Element Cycling Functions of Hydrothermarchaeota in Hydrothermal Sediment.</title>
        <authorList>
            <person name="Zhou Z."/>
            <person name="Liu Y."/>
            <person name="Xu W."/>
            <person name="Pan J."/>
            <person name="Luo Z.H."/>
            <person name="Li M."/>
        </authorList>
    </citation>
    <scope>NUCLEOTIDE SEQUENCE [LARGE SCALE GENOMIC DNA]</scope>
    <source>
        <strain evidence="9">SpSt-853</strain>
    </source>
</reference>
<comment type="caution">
    <text evidence="9">The sequence shown here is derived from an EMBL/GenBank/DDBJ whole genome shotgun (WGS) entry which is preliminary data.</text>
</comment>
<keyword evidence="5" id="KW-0732">Signal</keyword>
<evidence type="ECO:0000256" key="3">
    <source>
        <dbReference type="ARBA" id="ARBA00022452"/>
    </source>
</evidence>
<keyword evidence="6 8" id="KW-0472">Membrane</keyword>
<dbReference type="AlphaFoldDB" id="A0A7C5EPM9"/>
<accession>A0A7C5EPM9</accession>
<dbReference type="SUPFAM" id="SSF56935">
    <property type="entry name" value="Porins"/>
    <property type="match status" value="1"/>
</dbReference>
<keyword evidence="8" id="KW-1133">Transmembrane helix</keyword>
<dbReference type="EMBL" id="DTKJ01000042">
    <property type="protein sequence ID" value="HGZ11781.1"/>
    <property type="molecule type" value="Genomic_DNA"/>
</dbReference>
<dbReference type="Pfam" id="PF03349">
    <property type="entry name" value="Toluene_X"/>
    <property type="match status" value="1"/>
</dbReference>
<proteinExistence type="inferred from homology"/>
<evidence type="ECO:0000256" key="1">
    <source>
        <dbReference type="ARBA" id="ARBA00004571"/>
    </source>
</evidence>
<keyword evidence="3" id="KW-1134">Transmembrane beta strand</keyword>
<protein>
    <recommendedName>
        <fullName evidence="10">Transporter</fullName>
    </recommendedName>
</protein>
<dbReference type="InterPro" id="IPR005017">
    <property type="entry name" value="OMPP1/FadL/TodX"/>
</dbReference>
<feature type="transmembrane region" description="Helical" evidence="8">
    <location>
        <begin position="30"/>
        <end position="51"/>
    </location>
</feature>
<evidence type="ECO:0000256" key="5">
    <source>
        <dbReference type="ARBA" id="ARBA00022729"/>
    </source>
</evidence>
<comment type="subcellular location">
    <subcellularLocation>
        <location evidence="1">Cell outer membrane</location>
        <topology evidence="1">Multi-pass membrane protein</topology>
    </subcellularLocation>
</comment>
<evidence type="ECO:0000256" key="7">
    <source>
        <dbReference type="ARBA" id="ARBA00023237"/>
    </source>
</evidence>
<evidence type="ECO:0000313" key="9">
    <source>
        <dbReference type="EMBL" id="HGZ11781.1"/>
    </source>
</evidence>
<keyword evidence="4 8" id="KW-0812">Transmembrane</keyword>
<organism evidence="9">
    <name type="scientific">Desulfobacca acetoxidans</name>
    <dbReference type="NCBI Taxonomy" id="60893"/>
    <lineage>
        <taxon>Bacteria</taxon>
        <taxon>Pseudomonadati</taxon>
        <taxon>Thermodesulfobacteriota</taxon>
        <taxon>Desulfobaccia</taxon>
        <taxon>Desulfobaccales</taxon>
        <taxon>Desulfobaccaceae</taxon>
        <taxon>Desulfobacca</taxon>
    </lineage>
</organism>